<sequence length="168" mass="19529">MKEEENMKTKNNNDTNNVELNSIKTTGKSGNALALTNNTNQSINYWYSDNGVNRWYLHTIPAKSSTWDWQWPNFWTGYAMVIEVPLNDKESKYIVPAFSGYRNDDIQLTEFPMTNVYSQVAPKGKIPAFNNEKWNKDYTNLYPGKIDGFYVYHTNVSIENNGVFNWDI</sequence>
<dbReference type="HOGENOM" id="CLU_1584675_0_0_14"/>
<dbReference type="EMBL" id="AE017308">
    <property type="protein sequence ID" value="AAT27506.1"/>
    <property type="molecule type" value="Genomic_DNA"/>
</dbReference>
<proteinExistence type="predicted"/>
<dbReference type="Proteomes" id="UP000009072">
    <property type="component" value="Chromosome"/>
</dbReference>
<evidence type="ECO:0000256" key="1">
    <source>
        <dbReference type="SAM" id="MobiDB-lite"/>
    </source>
</evidence>
<organism evidence="2 3">
    <name type="scientific">Mycoplasma mobile (strain ATCC 43663 / 163K / NCTC 11711)</name>
    <name type="common">Mesomycoplasma mobile</name>
    <dbReference type="NCBI Taxonomy" id="267748"/>
    <lineage>
        <taxon>Bacteria</taxon>
        <taxon>Bacillati</taxon>
        <taxon>Mycoplasmatota</taxon>
        <taxon>Mycoplasmoidales</taxon>
        <taxon>Metamycoplasmataceae</taxon>
        <taxon>Mesomycoplasma</taxon>
    </lineage>
</organism>
<dbReference type="KEGG" id="mmo:MMOB0200"/>
<evidence type="ECO:0000313" key="3">
    <source>
        <dbReference type="Proteomes" id="UP000009072"/>
    </source>
</evidence>
<reference evidence="2 3" key="1">
    <citation type="journal article" date="2004" name="Genome Res.">
        <title>The complete genome and proteome of Mycoplasma mobile.</title>
        <authorList>
            <person name="Jaffe J.D."/>
            <person name="Stange-Thomann N."/>
            <person name="Smith C."/>
            <person name="DeCaprio D."/>
            <person name="Fisher S."/>
            <person name="Butler J."/>
            <person name="Calvo S."/>
            <person name="Elkins T."/>
            <person name="FitzGerald M.G."/>
            <person name="Hafez N."/>
            <person name="Kodira C.D."/>
            <person name="Major J."/>
            <person name="Wang S."/>
            <person name="Wilkinson J."/>
            <person name="Nicol R."/>
            <person name="Nusbaum C."/>
            <person name="Birren B."/>
            <person name="Berg H.C."/>
            <person name="Church G.M."/>
        </authorList>
    </citation>
    <scope>NUCLEOTIDE SEQUENCE [LARGE SCALE GENOMIC DNA]</scope>
    <source>
        <strain evidence="3">ATCC 43663 / 163K / NCTC 11711</strain>
    </source>
</reference>
<feature type="region of interest" description="Disordered" evidence="1">
    <location>
        <begin position="1"/>
        <end position="23"/>
    </location>
</feature>
<keyword evidence="3" id="KW-1185">Reference proteome</keyword>
<dbReference type="AlphaFoldDB" id="Q6KIR9"/>
<gene>
    <name evidence="2" type="ordered locus">MMOB0200</name>
</gene>
<name>Q6KIR9_MYCM1</name>
<protein>
    <submittedName>
        <fullName evidence="2">Expressed protein</fullName>
    </submittedName>
</protein>
<evidence type="ECO:0000313" key="2">
    <source>
        <dbReference type="EMBL" id="AAT27506.1"/>
    </source>
</evidence>
<accession>Q6KIR9</accession>